<gene>
    <name evidence="1" type="ORF">JVT61DRAFT_10074</name>
</gene>
<name>A0A8I2YVW8_9AGAM</name>
<organism evidence="1 2">
    <name type="scientific">Boletus reticuloceps</name>
    <dbReference type="NCBI Taxonomy" id="495285"/>
    <lineage>
        <taxon>Eukaryota</taxon>
        <taxon>Fungi</taxon>
        <taxon>Dikarya</taxon>
        <taxon>Basidiomycota</taxon>
        <taxon>Agaricomycotina</taxon>
        <taxon>Agaricomycetes</taxon>
        <taxon>Agaricomycetidae</taxon>
        <taxon>Boletales</taxon>
        <taxon>Boletineae</taxon>
        <taxon>Boletaceae</taxon>
        <taxon>Boletoideae</taxon>
        <taxon>Boletus</taxon>
    </lineage>
</organism>
<sequence>MSSSSSQTATGASRHPKYYFPDTGCHIFLPICSVQAKRIPQPQASTFDLFVEHHFEFRTGSIYTKEEPEEFLEFCDKYECDATKQFVVDRIETSNSRFHPAELVSLATTYRLSGALPIFPLLTLRNTTAR</sequence>
<reference evidence="1" key="1">
    <citation type="submission" date="2021-03" db="EMBL/GenBank/DDBJ databases">
        <title>Evolutionary innovations through gain and loss of genes in the ectomycorrhizal Boletales.</title>
        <authorList>
            <person name="Wu G."/>
            <person name="Miyauchi S."/>
            <person name="Morin E."/>
            <person name="Yang Z.-L."/>
            <person name="Xu J."/>
            <person name="Martin F.M."/>
        </authorList>
    </citation>
    <scope>NUCLEOTIDE SEQUENCE</scope>
    <source>
        <strain evidence="1">BR01</strain>
    </source>
</reference>
<dbReference type="AlphaFoldDB" id="A0A8I2YVW8"/>
<dbReference type="EMBL" id="JAGFBS010000004">
    <property type="protein sequence ID" value="KAG6379570.1"/>
    <property type="molecule type" value="Genomic_DNA"/>
</dbReference>
<evidence type="ECO:0000313" key="1">
    <source>
        <dbReference type="EMBL" id="KAG6379570.1"/>
    </source>
</evidence>
<comment type="caution">
    <text evidence="1">The sequence shown here is derived from an EMBL/GenBank/DDBJ whole genome shotgun (WGS) entry which is preliminary data.</text>
</comment>
<accession>A0A8I2YVW8</accession>
<protein>
    <submittedName>
        <fullName evidence="1">Uncharacterized protein</fullName>
    </submittedName>
</protein>
<evidence type="ECO:0000313" key="2">
    <source>
        <dbReference type="Proteomes" id="UP000683000"/>
    </source>
</evidence>
<dbReference type="OrthoDB" id="2646852at2759"/>
<proteinExistence type="predicted"/>
<dbReference type="Proteomes" id="UP000683000">
    <property type="component" value="Unassembled WGS sequence"/>
</dbReference>
<keyword evidence="2" id="KW-1185">Reference proteome</keyword>